<name>G0UNK1_TRYCI</name>
<evidence type="ECO:0000259" key="7">
    <source>
        <dbReference type="Pfam" id="PF00085"/>
    </source>
</evidence>
<accession>G0UNK1</accession>
<organism evidence="9">
    <name type="scientific">Trypanosoma congolense (strain IL3000)</name>
    <dbReference type="NCBI Taxonomy" id="1068625"/>
    <lineage>
        <taxon>Eukaryota</taxon>
        <taxon>Discoba</taxon>
        <taxon>Euglenozoa</taxon>
        <taxon>Kinetoplastea</taxon>
        <taxon>Metakinetoplastina</taxon>
        <taxon>Trypanosomatida</taxon>
        <taxon>Trypanosomatidae</taxon>
        <taxon>Trypanosoma</taxon>
        <taxon>Nannomonas</taxon>
    </lineage>
</organism>
<dbReference type="UniPathway" id="UPA00143"/>
<dbReference type="InterPro" id="IPR045132">
    <property type="entry name" value="UBE4"/>
</dbReference>
<dbReference type="AlphaFoldDB" id="G0UNK1"/>
<evidence type="ECO:0000256" key="3">
    <source>
        <dbReference type="ARBA" id="ARBA00022679"/>
    </source>
</evidence>
<feature type="domain" description="Thioredoxin" evidence="7">
    <location>
        <begin position="14"/>
        <end position="94"/>
    </location>
</feature>
<keyword evidence="5" id="KW-0539">Nucleus</keyword>
<evidence type="ECO:0000256" key="6">
    <source>
        <dbReference type="SAM" id="MobiDB-lite"/>
    </source>
</evidence>
<evidence type="ECO:0000313" key="9">
    <source>
        <dbReference type="EMBL" id="CCC90961.1"/>
    </source>
</evidence>
<keyword evidence="4" id="KW-0833">Ubl conjugation pathway</keyword>
<dbReference type="GO" id="GO:0034450">
    <property type="term" value="F:ubiquitin-ubiquitin ligase activity"/>
    <property type="evidence" value="ECO:0007669"/>
    <property type="project" value="InterPro"/>
</dbReference>
<dbReference type="PROSITE" id="PS00194">
    <property type="entry name" value="THIOREDOXIN_1"/>
    <property type="match status" value="1"/>
</dbReference>
<dbReference type="Pfam" id="PF10408">
    <property type="entry name" value="Ufd2P_core"/>
    <property type="match status" value="1"/>
</dbReference>
<dbReference type="InterPro" id="IPR019474">
    <property type="entry name" value="Ub_conjug_fac_E4_core"/>
</dbReference>
<feature type="compositionally biased region" description="Basic and acidic residues" evidence="6">
    <location>
        <begin position="725"/>
        <end position="734"/>
    </location>
</feature>
<comment type="subcellular location">
    <subcellularLocation>
        <location evidence="1">Nucleus</location>
    </subcellularLocation>
</comment>
<dbReference type="PANTHER" id="PTHR13931:SF2">
    <property type="entry name" value="UBIQUITIN CONJUGATION FACTOR E4 B"/>
    <property type="match status" value="1"/>
</dbReference>
<keyword evidence="3" id="KW-0808">Transferase</keyword>
<evidence type="ECO:0000256" key="5">
    <source>
        <dbReference type="ARBA" id="ARBA00023242"/>
    </source>
</evidence>
<dbReference type="CDD" id="cd02947">
    <property type="entry name" value="TRX_family"/>
    <property type="match status" value="1"/>
</dbReference>
<feature type="domain" description="Ubiquitin conjugation factor E4 core" evidence="8">
    <location>
        <begin position="278"/>
        <end position="903"/>
    </location>
</feature>
<dbReference type="SUPFAM" id="SSF52833">
    <property type="entry name" value="Thioredoxin-like"/>
    <property type="match status" value="1"/>
</dbReference>
<dbReference type="InterPro" id="IPR013083">
    <property type="entry name" value="Znf_RING/FYVE/PHD"/>
</dbReference>
<dbReference type="Gene3D" id="3.40.30.10">
    <property type="entry name" value="Glutaredoxin"/>
    <property type="match status" value="1"/>
</dbReference>
<evidence type="ECO:0000256" key="1">
    <source>
        <dbReference type="ARBA" id="ARBA00004123"/>
    </source>
</evidence>
<dbReference type="GO" id="GO:0036503">
    <property type="term" value="P:ERAD pathway"/>
    <property type="evidence" value="ECO:0007669"/>
    <property type="project" value="InterPro"/>
</dbReference>
<dbReference type="InterPro" id="IPR013766">
    <property type="entry name" value="Thioredoxin_domain"/>
</dbReference>
<sequence>MEEISGLTHLLQLIRSKEILVVKFYADWCGACRVVERQYELMHQGRHARATFGKCNIDACRDCTQHFQVESVPTFIIWYRGQKRAVVKGARLDSVDSTIVDLVREAELRGGRAAPPVLQQSRVPAGKLHVVLVQKMSLLGRVIASSPVDESMMAEACEAICSLLEKDHADRSLGALLLPYFVSKGFSAATVDALFAYISRKSGPHCGDGEYIVHGLVGHLIEFFLSLTLFDTNELKIMRQAFRAMIMCPSLLSIIVRSHLFYSDSIGDGLQLEYGTVLGAMLGVCLFSRTARLSPPYLRSMEVTHLMKMFPSDVNDHSRKVSELQLYMEGSCEENKGIVLALLENKVSRLPTLQFLGAALRLNAGHTKTMNAHLLLSSRFFMCQLNDVITEIALPLLKKPCNTSTFPPSYVLEDLGGDTVVDFGEDVERIAHFGSERDLPLFQPPQAPFKPSVHIFFLAARSLALSAGALIEAREQLERDSMHPNLSPEQRAHCIAEKLLIESLVGSEVLGQKRVRLLNGVAGWLLNVMGVSEDGTLAPSPPEPWEYLPQQLVDVVICGVQLVSLQYYDIGNIISLMLVLMGNTTYFPKPHTHGLFPAFLLQLLQGAETKRALMEHRWFTQNIIRSCVCCYIAVEKSTFERVTVRYTLSHCIKSFLVLESLCQPVREEFEADGTLLERFSHMVTAEVNEATDQLIETLTQMNALVRAGADTSENPISHSNGNGEGDGRGAERRAPSGGGVATHERAGSTEGSSDDEGGGSESNDVAEAPSVTYHSLGQSLEKQIRLFEASMDMFIQFASSFPKGVAQNMVAQQISQMLARNITSFVGAESKKLKIENPDRYNFRPREILGRLIDCLVQFANVDNFLRYLCSCGVPLEGILRSISIIVDRGLAGEQHTWKLKSISGYLKEIAEDVRKDEMLWDDAPEYALDALLSTPLLHPVALPSDVKDLNDLVYTNADTIHHLLLSESKHPFTKEYLDEAMVKEFNSREDVKHARERLQERIDTWLKGARLSRR</sequence>
<dbReference type="GO" id="GO:0000151">
    <property type="term" value="C:ubiquitin ligase complex"/>
    <property type="evidence" value="ECO:0007669"/>
    <property type="project" value="InterPro"/>
</dbReference>
<feature type="region of interest" description="Disordered" evidence="6">
    <location>
        <begin position="709"/>
        <end position="766"/>
    </location>
</feature>
<dbReference type="GO" id="GO:0006511">
    <property type="term" value="P:ubiquitin-dependent protein catabolic process"/>
    <property type="evidence" value="ECO:0007669"/>
    <property type="project" value="InterPro"/>
</dbReference>
<evidence type="ECO:0000256" key="2">
    <source>
        <dbReference type="ARBA" id="ARBA00004906"/>
    </source>
</evidence>
<dbReference type="GO" id="GO:0000209">
    <property type="term" value="P:protein polyubiquitination"/>
    <property type="evidence" value="ECO:0007669"/>
    <property type="project" value="TreeGrafter"/>
</dbReference>
<dbReference type="Gene3D" id="3.30.40.10">
    <property type="entry name" value="Zinc/RING finger domain, C3HC4 (zinc finger)"/>
    <property type="match status" value="1"/>
</dbReference>
<dbReference type="GO" id="GO:0005737">
    <property type="term" value="C:cytoplasm"/>
    <property type="evidence" value="ECO:0007669"/>
    <property type="project" value="TreeGrafter"/>
</dbReference>
<dbReference type="PANTHER" id="PTHR13931">
    <property type="entry name" value="UBIQUITINATION FACTOR E4"/>
    <property type="match status" value="1"/>
</dbReference>
<comment type="pathway">
    <text evidence="2">Protein modification; protein ubiquitination.</text>
</comment>
<evidence type="ECO:0000259" key="8">
    <source>
        <dbReference type="Pfam" id="PF10408"/>
    </source>
</evidence>
<protein>
    <submittedName>
        <fullName evidence="9">Uncharacterized protein TCIL3000_6_1960</fullName>
    </submittedName>
</protein>
<dbReference type="EMBL" id="HE575319">
    <property type="protein sequence ID" value="CCC90961.1"/>
    <property type="molecule type" value="Genomic_DNA"/>
</dbReference>
<gene>
    <name evidence="9" type="ORF">TCIL3000_6_1960</name>
</gene>
<dbReference type="VEuPathDB" id="TriTrypDB:TcIL3000_6_1960"/>
<proteinExistence type="predicted"/>
<evidence type="ECO:0000256" key="4">
    <source>
        <dbReference type="ARBA" id="ARBA00022786"/>
    </source>
</evidence>
<dbReference type="InterPro" id="IPR017937">
    <property type="entry name" value="Thioredoxin_CS"/>
</dbReference>
<dbReference type="InterPro" id="IPR036249">
    <property type="entry name" value="Thioredoxin-like_sf"/>
</dbReference>
<dbReference type="GO" id="GO:0005634">
    <property type="term" value="C:nucleus"/>
    <property type="evidence" value="ECO:0007669"/>
    <property type="project" value="UniProtKB-SubCell"/>
</dbReference>
<dbReference type="Pfam" id="PF00085">
    <property type="entry name" value="Thioredoxin"/>
    <property type="match status" value="1"/>
</dbReference>
<reference evidence="9" key="1">
    <citation type="journal article" date="2012" name="Proc. Natl. Acad. Sci. U.S.A.">
        <title>Antigenic diversity is generated by distinct evolutionary mechanisms in African trypanosome species.</title>
        <authorList>
            <person name="Jackson A.P."/>
            <person name="Berry A."/>
            <person name="Aslett M."/>
            <person name="Allison H.C."/>
            <person name="Burton P."/>
            <person name="Vavrova-Anderson J."/>
            <person name="Brown R."/>
            <person name="Browne H."/>
            <person name="Corton N."/>
            <person name="Hauser H."/>
            <person name="Gamble J."/>
            <person name="Gilderthorp R."/>
            <person name="Marcello L."/>
            <person name="McQuillan J."/>
            <person name="Otto T.D."/>
            <person name="Quail M.A."/>
            <person name="Sanders M.J."/>
            <person name="van Tonder A."/>
            <person name="Ginger M.L."/>
            <person name="Field M.C."/>
            <person name="Barry J.D."/>
            <person name="Hertz-Fowler C."/>
            <person name="Berriman M."/>
        </authorList>
    </citation>
    <scope>NUCLEOTIDE SEQUENCE</scope>
    <source>
        <strain evidence="9">IL3000</strain>
    </source>
</reference>